<evidence type="ECO:0000313" key="2">
    <source>
        <dbReference type="EMBL" id="SIR01496.1"/>
    </source>
</evidence>
<protein>
    <submittedName>
        <fullName evidence="2">Pentapeptide repeat-containing protein</fullName>
    </submittedName>
</protein>
<dbReference type="STRING" id="58117.SAMN05421833_105146"/>
<dbReference type="AlphaFoldDB" id="A0A1N6XGI5"/>
<keyword evidence="1" id="KW-1133">Transmembrane helix</keyword>
<dbReference type="OrthoDB" id="4563217at2"/>
<dbReference type="InterPro" id="IPR001646">
    <property type="entry name" value="5peptide_repeat"/>
</dbReference>
<organism evidence="2 3">
    <name type="scientific">Microbispora rosea</name>
    <dbReference type="NCBI Taxonomy" id="58117"/>
    <lineage>
        <taxon>Bacteria</taxon>
        <taxon>Bacillati</taxon>
        <taxon>Actinomycetota</taxon>
        <taxon>Actinomycetes</taxon>
        <taxon>Streptosporangiales</taxon>
        <taxon>Streptosporangiaceae</taxon>
        <taxon>Microbispora</taxon>
    </lineage>
</organism>
<feature type="transmembrane region" description="Helical" evidence="1">
    <location>
        <begin position="20"/>
        <end position="39"/>
    </location>
</feature>
<dbReference type="PANTHER" id="PTHR14136">
    <property type="entry name" value="BTB_POZ DOMAIN-CONTAINING PROTEIN KCTD9"/>
    <property type="match status" value="1"/>
</dbReference>
<dbReference type="RefSeq" id="WP_159454754.1">
    <property type="nucleotide sequence ID" value="NZ_FTNI01000005.1"/>
</dbReference>
<dbReference type="InterPro" id="IPR051082">
    <property type="entry name" value="Pentapeptide-BTB/POZ_domain"/>
</dbReference>
<dbReference type="SUPFAM" id="SSF141571">
    <property type="entry name" value="Pentapeptide repeat-like"/>
    <property type="match status" value="1"/>
</dbReference>
<accession>A0A1N6XGI5</accession>
<keyword evidence="1" id="KW-0812">Transmembrane</keyword>
<gene>
    <name evidence="2" type="ORF">SAMN05421833_105146</name>
</gene>
<keyword evidence="3" id="KW-1185">Reference proteome</keyword>
<keyword evidence="1" id="KW-0472">Membrane</keyword>
<reference evidence="3" key="1">
    <citation type="submission" date="2017-01" db="EMBL/GenBank/DDBJ databases">
        <authorList>
            <person name="Varghese N."/>
            <person name="Submissions S."/>
        </authorList>
    </citation>
    <scope>NUCLEOTIDE SEQUENCE [LARGE SCALE GENOMIC DNA]</scope>
    <source>
        <strain evidence="3">ATCC 12950</strain>
    </source>
</reference>
<dbReference type="PANTHER" id="PTHR14136:SF17">
    <property type="entry name" value="BTB_POZ DOMAIN-CONTAINING PROTEIN KCTD9"/>
    <property type="match status" value="1"/>
</dbReference>
<dbReference type="Pfam" id="PF00805">
    <property type="entry name" value="Pentapeptide"/>
    <property type="match status" value="2"/>
</dbReference>
<evidence type="ECO:0000256" key="1">
    <source>
        <dbReference type="SAM" id="Phobius"/>
    </source>
</evidence>
<proteinExistence type="predicted"/>
<dbReference type="Gene3D" id="2.160.20.80">
    <property type="entry name" value="E3 ubiquitin-protein ligase SopA"/>
    <property type="match status" value="1"/>
</dbReference>
<dbReference type="EMBL" id="FTNI01000005">
    <property type="protein sequence ID" value="SIR01496.1"/>
    <property type="molecule type" value="Genomic_DNA"/>
</dbReference>
<name>A0A1N6XGI5_9ACTN</name>
<sequence length="327" mass="34883">MIAVTAWASQTLNIPDWGRWTLAGISLAGASALGIALLIGPAARRLAGEPHPLTQTERQQMTATERVEAVNAARHTLIQAATGLVVIGGVIFTGQGLWYTAQSLDASRQAQRTAEQGQITDRYTKAIEQIGSDRLDVRLGGLYALERIATDSPRDHQTVYDVLAAFVREHDPKPSVTAAKLPAQPDTDVQAALTIIGRRNTRLDAHRPNLNNIRIPQADLSGAYLRGADLTGANLTDAYLSRANLTDAHLDGADLTGANLTGAYLSRARLFANLSGADLRGANLNGAHLYSTNLDGANLSGADLRHVDGTTEKEIRAVAIVDAETQF</sequence>
<dbReference type="Proteomes" id="UP000186096">
    <property type="component" value="Unassembled WGS sequence"/>
</dbReference>
<evidence type="ECO:0000313" key="3">
    <source>
        <dbReference type="Proteomes" id="UP000186096"/>
    </source>
</evidence>